<gene>
    <name evidence="2" type="ORF">K450DRAFT_235607</name>
</gene>
<accession>A0AAD5ECL0</accession>
<keyword evidence="3" id="KW-1185">Reference proteome</keyword>
<organism evidence="2 3">
    <name type="scientific">Umbelopsis ramanniana AG</name>
    <dbReference type="NCBI Taxonomy" id="1314678"/>
    <lineage>
        <taxon>Eukaryota</taxon>
        <taxon>Fungi</taxon>
        <taxon>Fungi incertae sedis</taxon>
        <taxon>Mucoromycota</taxon>
        <taxon>Mucoromycotina</taxon>
        <taxon>Umbelopsidomycetes</taxon>
        <taxon>Umbelopsidales</taxon>
        <taxon>Umbelopsidaceae</taxon>
        <taxon>Umbelopsis</taxon>
    </lineage>
</organism>
<feature type="transmembrane region" description="Helical" evidence="1">
    <location>
        <begin position="96"/>
        <end position="115"/>
    </location>
</feature>
<dbReference type="GeneID" id="75913462"/>
<dbReference type="Proteomes" id="UP001206595">
    <property type="component" value="Unassembled WGS sequence"/>
</dbReference>
<name>A0AAD5ECL0_UMBRA</name>
<reference evidence="2" key="2">
    <citation type="journal article" date="2022" name="Proc. Natl. Acad. Sci. U.S.A.">
        <title>Diploid-dominant life cycles characterize the early evolution of Fungi.</title>
        <authorList>
            <person name="Amses K.R."/>
            <person name="Simmons D.R."/>
            <person name="Longcore J.E."/>
            <person name="Mondo S.J."/>
            <person name="Seto K."/>
            <person name="Jeronimo G.H."/>
            <person name="Bonds A.E."/>
            <person name="Quandt C.A."/>
            <person name="Davis W.J."/>
            <person name="Chang Y."/>
            <person name="Federici B.A."/>
            <person name="Kuo A."/>
            <person name="LaButti K."/>
            <person name="Pangilinan J."/>
            <person name="Andreopoulos W."/>
            <person name="Tritt A."/>
            <person name="Riley R."/>
            <person name="Hundley H."/>
            <person name="Johnson J."/>
            <person name="Lipzen A."/>
            <person name="Barry K."/>
            <person name="Lang B.F."/>
            <person name="Cuomo C.A."/>
            <person name="Buchler N.E."/>
            <person name="Grigoriev I.V."/>
            <person name="Spatafora J.W."/>
            <person name="Stajich J.E."/>
            <person name="James T.Y."/>
        </authorList>
    </citation>
    <scope>NUCLEOTIDE SEQUENCE</scope>
    <source>
        <strain evidence="2">AG</strain>
    </source>
</reference>
<dbReference type="AlphaFoldDB" id="A0AAD5ECL0"/>
<keyword evidence="1" id="KW-1133">Transmembrane helix</keyword>
<protein>
    <submittedName>
        <fullName evidence="2">Uncharacterized protein</fullName>
    </submittedName>
</protein>
<proteinExistence type="predicted"/>
<keyword evidence="1" id="KW-0812">Transmembrane</keyword>
<evidence type="ECO:0000313" key="2">
    <source>
        <dbReference type="EMBL" id="KAI8580714.1"/>
    </source>
</evidence>
<evidence type="ECO:0000313" key="3">
    <source>
        <dbReference type="Proteomes" id="UP001206595"/>
    </source>
</evidence>
<evidence type="ECO:0000256" key="1">
    <source>
        <dbReference type="SAM" id="Phobius"/>
    </source>
</evidence>
<dbReference type="RefSeq" id="XP_051445718.1">
    <property type="nucleotide sequence ID" value="XM_051588117.1"/>
</dbReference>
<sequence length="292" mass="32540">MSMSFTNSSIWSSGIAALAPEDVLRLVRISEPYVNTTVVQKPLHNGTPVYALGVSNLHELGKALSSNVPVIHIHHDCTSLIQEQRRRQRDLKMRRNMEWITITTAFSGLFATYWMRNQRFMGHGESQSAIKSLFNDFQEHVHSLLATFTIANHSISQTNGDSHQGVQPRLSPAEIIATGDIAGTSSQNSPTKRSGFFLGCPISYVKNNKGTILLTSTIIASMSLWIRSRHDYVLIKVNSTDSPRQIEHFLIRQDAAQLNQSLAEKARDALPLCIAVVASSVLIQRTWMSSNR</sequence>
<dbReference type="EMBL" id="MU620910">
    <property type="protein sequence ID" value="KAI8580714.1"/>
    <property type="molecule type" value="Genomic_DNA"/>
</dbReference>
<keyword evidence="1" id="KW-0472">Membrane</keyword>
<comment type="caution">
    <text evidence="2">The sequence shown here is derived from an EMBL/GenBank/DDBJ whole genome shotgun (WGS) entry which is preliminary data.</text>
</comment>
<reference evidence="2" key="1">
    <citation type="submission" date="2021-06" db="EMBL/GenBank/DDBJ databases">
        <authorList>
            <consortium name="DOE Joint Genome Institute"/>
            <person name="Mondo S.J."/>
            <person name="Amses K.R."/>
            <person name="Simmons D.R."/>
            <person name="Longcore J.E."/>
            <person name="Seto K."/>
            <person name="Alves G.H."/>
            <person name="Bonds A.E."/>
            <person name="Quandt C.A."/>
            <person name="Davis W.J."/>
            <person name="Chang Y."/>
            <person name="Letcher P.M."/>
            <person name="Powell M.J."/>
            <person name="Kuo A."/>
            <person name="Labutti K."/>
            <person name="Pangilinan J."/>
            <person name="Andreopoulos W."/>
            <person name="Tritt A."/>
            <person name="Riley R."/>
            <person name="Hundley H."/>
            <person name="Johnson J."/>
            <person name="Lipzen A."/>
            <person name="Barry K."/>
            <person name="Berbee M.L."/>
            <person name="Buchler N.E."/>
            <person name="Grigoriev I.V."/>
            <person name="Spatafora J.W."/>
            <person name="Stajich J.E."/>
            <person name="James T.Y."/>
        </authorList>
    </citation>
    <scope>NUCLEOTIDE SEQUENCE</scope>
    <source>
        <strain evidence="2">AG</strain>
    </source>
</reference>